<dbReference type="InterPro" id="IPR011051">
    <property type="entry name" value="RmlC_Cupin_sf"/>
</dbReference>
<dbReference type="Pfam" id="PF02311">
    <property type="entry name" value="AraC_binding"/>
    <property type="match status" value="1"/>
</dbReference>
<dbReference type="CDD" id="cd06999">
    <property type="entry name" value="cupin_HpaA-like_N"/>
    <property type="match status" value="1"/>
</dbReference>
<dbReference type="InterPro" id="IPR003313">
    <property type="entry name" value="AraC-bd"/>
</dbReference>
<evidence type="ECO:0000256" key="2">
    <source>
        <dbReference type="ARBA" id="ARBA00023125"/>
    </source>
</evidence>
<dbReference type="Gene3D" id="1.10.10.60">
    <property type="entry name" value="Homeodomain-like"/>
    <property type="match status" value="1"/>
</dbReference>
<keyword evidence="1" id="KW-0805">Transcription regulation</keyword>
<evidence type="ECO:0000313" key="6">
    <source>
        <dbReference type="Proteomes" id="UP001476583"/>
    </source>
</evidence>
<accession>A0ABZ2RFD6</accession>
<dbReference type="InterPro" id="IPR018060">
    <property type="entry name" value="HTH_AraC"/>
</dbReference>
<evidence type="ECO:0000259" key="4">
    <source>
        <dbReference type="PROSITE" id="PS01124"/>
    </source>
</evidence>
<sequence>MDKTKTPIPVFKLYGENQGWPTPDLIHCETISSRSSKHHWEIQSHQHADLYQLFYFRHGVCQAEIEGTRQEISEPSVQVVPAMFVHGFQFSDDIDGYVLTLAAPLVTRLEAELDPKLSTAACYPVREWGQQLDTLFAVLQKEYEGADMARDTLLQAMVNALAVWLARQRKRTAPVNNSDDRGRDYMVAFLNLIEKHYREHWSVERYAHHIGLSSTYLNNLCRQFTGHSALQVTHQRLLLEAKRNLIYTTMSIAQIADALGFVDPAYFSRFFKRVSGQTANSFRRQRPNAEEVSIDLNSEEFH</sequence>
<dbReference type="SMART" id="SM00342">
    <property type="entry name" value="HTH_ARAC"/>
    <property type="match status" value="1"/>
</dbReference>
<reference evidence="5 6" key="1">
    <citation type="submission" date="2024-03" db="EMBL/GenBank/DDBJ databases">
        <title>Complete genome of BD2.</title>
        <authorList>
            <person name="Cao G."/>
        </authorList>
    </citation>
    <scope>NUCLEOTIDE SEQUENCE [LARGE SCALE GENOMIC DNA]</scope>
    <source>
        <strain evidence="5 6">BD2</strain>
    </source>
</reference>
<organism evidence="5 6">
    <name type="scientific">Ectopseudomonas mendocina</name>
    <name type="common">Pseudomonas mendocina</name>
    <dbReference type="NCBI Taxonomy" id="300"/>
    <lineage>
        <taxon>Bacteria</taxon>
        <taxon>Pseudomonadati</taxon>
        <taxon>Pseudomonadota</taxon>
        <taxon>Gammaproteobacteria</taxon>
        <taxon>Pseudomonadales</taxon>
        <taxon>Pseudomonadaceae</taxon>
        <taxon>Ectopseudomonas</taxon>
    </lineage>
</organism>
<protein>
    <submittedName>
        <fullName evidence="5">Helix-turn-helix domain-containing protein</fullName>
    </submittedName>
</protein>
<dbReference type="PROSITE" id="PS01124">
    <property type="entry name" value="HTH_ARAC_FAMILY_2"/>
    <property type="match status" value="1"/>
</dbReference>
<dbReference type="Pfam" id="PF12833">
    <property type="entry name" value="HTH_18"/>
    <property type="match status" value="1"/>
</dbReference>
<evidence type="ECO:0000256" key="1">
    <source>
        <dbReference type="ARBA" id="ARBA00023015"/>
    </source>
</evidence>
<keyword evidence="6" id="KW-1185">Reference proteome</keyword>
<dbReference type="SUPFAM" id="SSF46689">
    <property type="entry name" value="Homeodomain-like"/>
    <property type="match status" value="1"/>
</dbReference>
<gene>
    <name evidence="5" type="ORF">WG219_19610</name>
</gene>
<dbReference type="Proteomes" id="UP001476583">
    <property type="component" value="Chromosome"/>
</dbReference>
<evidence type="ECO:0000256" key="3">
    <source>
        <dbReference type="ARBA" id="ARBA00023163"/>
    </source>
</evidence>
<dbReference type="EMBL" id="CP148074">
    <property type="protein sequence ID" value="WXL25478.1"/>
    <property type="molecule type" value="Genomic_DNA"/>
</dbReference>
<dbReference type="InterPro" id="IPR009057">
    <property type="entry name" value="Homeodomain-like_sf"/>
</dbReference>
<dbReference type="PANTHER" id="PTHR43280:SF32">
    <property type="entry name" value="TRANSCRIPTIONAL REGULATORY PROTEIN"/>
    <property type="match status" value="1"/>
</dbReference>
<dbReference type="Gene3D" id="2.60.120.10">
    <property type="entry name" value="Jelly Rolls"/>
    <property type="match status" value="1"/>
</dbReference>
<keyword evidence="3" id="KW-0804">Transcription</keyword>
<dbReference type="PANTHER" id="PTHR43280">
    <property type="entry name" value="ARAC-FAMILY TRANSCRIPTIONAL REGULATOR"/>
    <property type="match status" value="1"/>
</dbReference>
<evidence type="ECO:0000313" key="5">
    <source>
        <dbReference type="EMBL" id="WXL25478.1"/>
    </source>
</evidence>
<dbReference type="SUPFAM" id="SSF51182">
    <property type="entry name" value="RmlC-like cupins"/>
    <property type="match status" value="1"/>
</dbReference>
<dbReference type="InterPro" id="IPR047264">
    <property type="entry name" value="Cupin_HpaA-like_N"/>
</dbReference>
<name>A0ABZ2RFD6_ECTME</name>
<keyword evidence="2" id="KW-0238">DNA-binding</keyword>
<feature type="domain" description="HTH araC/xylS-type" evidence="4">
    <location>
        <begin position="187"/>
        <end position="285"/>
    </location>
</feature>
<proteinExistence type="predicted"/>
<dbReference type="InterPro" id="IPR014710">
    <property type="entry name" value="RmlC-like_jellyroll"/>
</dbReference>